<proteinExistence type="predicted"/>
<feature type="chain" id="PRO_5032951133" description="Lipoprotein" evidence="1">
    <location>
        <begin position="30"/>
        <end position="174"/>
    </location>
</feature>
<reference evidence="2 3" key="1">
    <citation type="submission" date="2020-05" db="EMBL/GenBank/DDBJ databases">
        <authorList>
            <person name="Kim M.K."/>
        </authorList>
    </citation>
    <scope>NUCLEOTIDE SEQUENCE [LARGE SCALE GENOMIC DNA]</scope>
    <source>
        <strain evidence="2 3">BT25</strain>
    </source>
</reference>
<accession>A0A849VVK1</accession>
<gene>
    <name evidence="2" type="ORF">HQ945_15430</name>
</gene>
<evidence type="ECO:0008006" key="4">
    <source>
        <dbReference type="Google" id="ProtNLM"/>
    </source>
</evidence>
<dbReference type="EMBL" id="JABUMX010000003">
    <property type="protein sequence ID" value="NTS32649.1"/>
    <property type="molecule type" value="Genomic_DNA"/>
</dbReference>
<organism evidence="2 3">
    <name type="scientific">Phyllobacterium pellucidum</name>
    <dbReference type="NCBI Taxonomy" id="2740464"/>
    <lineage>
        <taxon>Bacteria</taxon>
        <taxon>Pseudomonadati</taxon>
        <taxon>Pseudomonadota</taxon>
        <taxon>Alphaproteobacteria</taxon>
        <taxon>Hyphomicrobiales</taxon>
        <taxon>Phyllobacteriaceae</taxon>
        <taxon>Phyllobacterium</taxon>
    </lineage>
</organism>
<protein>
    <recommendedName>
        <fullName evidence="4">Lipoprotein</fullName>
    </recommendedName>
</protein>
<dbReference type="RefSeq" id="WP_113279977.1">
    <property type="nucleotide sequence ID" value="NZ_JABUMX010000003.1"/>
</dbReference>
<dbReference type="PROSITE" id="PS51257">
    <property type="entry name" value="PROKAR_LIPOPROTEIN"/>
    <property type="match status" value="1"/>
</dbReference>
<evidence type="ECO:0000313" key="2">
    <source>
        <dbReference type="EMBL" id="NTS32649.1"/>
    </source>
</evidence>
<keyword evidence="3" id="KW-1185">Reference proteome</keyword>
<dbReference type="Proteomes" id="UP000550508">
    <property type="component" value="Unassembled WGS sequence"/>
</dbReference>
<dbReference type="AlphaFoldDB" id="A0A849VVK1"/>
<comment type="caution">
    <text evidence="2">The sequence shown here is derived from an EMBL/GenBank/DDBJ whole genome shotgun (WGS) entry which is preliminary data.</text>
</comment>
<sequence>MGSLKRLHRLHLAAVLAASMPLLATPVFAACTQDRAVYTDKDDDYTLTFKRVPDDAEDASNEFSLQLNETDLRLDGVVAWTEEVARPNGTISYKCPPAKTGEELDTCTVWQGVIYALTEGADADLLPKAKEPAAQALLLPDLTSAMTRYNFKLDKPVEAFPWEVFRFKECVPEQ</sequence>
<evidence type="ECO:0000256" key="1">
    <source>
        <dbReference type="SAM" id="SignalP"/>
    </source>
</evidence>
<keyword evidence="1" id="KW-0732">Signal</keyword>
<name>A0A849VVK1_9HYPH</name>
<evidence type="ECO:0000313" key="3">
    <source>
        <dbReference type="Proteomes" id="UP000550508"/>
    </source>
</evidence>
<feature type="signal peptide" evidence="1">
    <location>
        <begin position="1"/>
        <end position="29"/>
    </location>
</feature>